<proteinExistence type="predicted"/>
<feature type="region of interest" description="Disordered" evidence="1">
    <location>
        <begin position="1"/>
        <end position="49"/>
    </location>
</feature>
<organism evidence="2">
    <name type="scientific">Ananas comosus var. bracteatus</name>
    <name type="common">red pineapple</name>
    <dbReference type="NCBI Taxonomy" id="296719"/>
    <lineage>
        <taxon>Eukaryota</taxon>
        <taxon>Viridiplantae</taxon>
        <taxon>Streptophyta</taxon>
        <taxon>Embryophyta</taxon>
        <taxon>Tracheophyta</taxon>
        <taxon>Spermatophyta</taxon>
        <taxon>Magnoliopsida</taxon>
        <taxon>Liliopsida</taxon>
        <taxon>Poales</taxon>
        <taxon>Bromeliaceae</taxon>
        <taxon>Bromelioideae</taxon>
        <taxon>Ananas</taxon>
    </lineage>
</organism>
<dbReference type="PANTHER" id="PTHR33144">
    <property type="entry name" value="OS10G0409366 PROTEIN-RELATED"/>
    <property type="match status" value="1"/>
</dbReference>
<dbReference type="Pfam" id="PF03004">
    <property type="entry name" value="Transposase_24"/>
    <property type="match status" value="1"/>
</dbReference>
<feature type="compositionally biased region" description="Low complexity" evidence="1">
    <location>
        <begin position="25"/>
        <end position="38"/>
    </location>
</feature>
<evidence type="ECO:0000313" key="2">
    <source>
        <dbReference type="EMBL" id="CAD1843798.1"/>
    </source>
</evidence>
<gene>
    <name evidence="2" type="ORF">CB5_LOCUS27009</name>
</gene>
<feature type="compositionally biased region" description="Polar residues" evidence="1">
    <location>
        <begin position="87"/>
        <end position="115"/>
    </location>
</feature>
<feature type="region of interest" description="Disordered" evidence="1">
    <location>
        <begin position="267"/>
        <end position="302"/>
    </location>
</feature>
<accession>A0A6V7QLA7</accession>
<sequence length="302" mass="34465">MPIRLESATAGTREPDDDDADAKTSSSASAAEEGAEAGAEGEGQVGGEAAVEHVDTGNLRSALKKEIVKTKIPMAKSKEIRKIKIHPQNQDQLQMDVDSQTVDQPTNSTRETISELQEEENEQADQRRVRGPTLLTEIWNLSEEERIVVDFNKRWQAVGTEGRVLASFLGIVARNANLTPLHIPDWRSFPMKEKKNILKLVKSKFSIPTRGEKWVLRSLGKKWKDYKCHLKSEYYLKYKNADDLLENRPERVPRDQWTTFVSFWNSEKVKKRSEKNRENRGKQKMPHTAGSKSFAQSRRYQG</sequence>
<name>A0A6V7QLA7_ANACO</name>
<dbReference type="InterPro" id="IPR004252">
    <property type="entry name" value="Probable_transposase_24"/>
</dbReference>
<dbReference type="AlphaFoldDB" id="A0A6V7QLA7"/>
<protein>
    <submittedName>
        <fullName evidence="2">Uncharacterized protein</fullName>
    </submittedName>
</protein>
<evidence type="ECO:0000256" key="1">
    <source>
        <dbReference type="SAM" id="MobiDB-lite"/>
    </source>
</evidence>
<dbReference type="EMBL" id="LR862137">
    <property type="protein sequence ID" value="CAD1843798.1"/>
    <property type="molecule type" value="Genomic_DNA"/>
</dbReference>
<feature type="region of interest" description="Disordered" evidence="1">
    <location>
        <begin position="86"/>
        <end position="129"/>
    </location>
</feature>
<feature type="compositionally biased region" description="Polar residues" evidence="1">
    <location>
        <begin position="290"/>
        <end position="302"/>
    </location>
</feature>
<dbReference type="PANTHER" id="PTHR33144:SF46">
    <property type="entry name" value="OS04G0610000 PROTEIN"/>
    <property type="match status" value="1"/>
</dbReference>
<reference evidence="2" key="1">
    <citation type="submission" date="2020-07" db="EMBL/GenBank/DDBJ databases">
        <authorList>
            <person name="Lin J."/>
        </authorList>
    </citation>
    <scope>NUCLEOTIDE SEQUENCE</scope>
</reference>